<keyword evidence="3 6" id="KW-1140">T=1 icosahedral capsid protein</keyword>
<keyword evidence="5 6" id="KW-0946">Virion</keyword>
<evidence type="ECO:0000256" key="3">
    <source>
        <dbReference type="ARBA" id="ARBA00022431"/>
    </source>
</evidence>
<feature type="region of interest" description="Disordered" evidence="7">
    <location>
        <begin position="562"/>
        <end position="592"/>
    </location>
</feature>
<organism evidence="8">
    <name type="scientific">Torque teno virus</name>
    <dbReference type="NCBI Taxonomy" id="68887"/>
    <lineage>
        <taxon>Viruses</taxon>
        <taxon>Monodnaviria</taxon>
        <taxon>Shotokuvirae</taxon>
        <taxon>Commensaviricota</taxon>
        <taxon>Cardeaviricetes</taxon>
        <taxon>Sanitavirales</taxon>
        <taxon>Anelloviridae</taxon>
    </lineage>
</organism>
<comment type="similarity">
    <text evidence="2 6">Belongs to the anelloviridae capsid protein family.</text>
</comment>
<dbReference type="EMBL" id="KT163882">
    <property type="protein sequence ID" value="ANQ39337.1"/>
    <property type="molecule type" value="Genomic_DNA"/>
</dbReference>
<evidence type="ECO:0000256" key="1">
    <source>
        <dbReference type="ARBA" id="ARBA00004328"/>
    </source>
</evidence>
<comment type="function">
    <text evidence="6">Self-assembles to form an icosahedral capsid.</text>
</comment>
<dbReference type="InterPro" id="IPR004219">
    <property type="entry name" value="TTvirus_Unk"/>
</dbReference>
<evidence type="ECO:0000256" key="5">
    <source>
        <dbReference type="ARBA" id="ARBA00022844"/>
    </source>
</evidence>
<protein>
    <recommendedName>
        <fullName evidence="6">Capsid protein</fullName>
    </recommendedName>
</protein>
<name>A0A1B1FDH5_9VIRU</name>
<evidence type="ECO:0000256" key="7">
    <source>
        <dbReference type="SAM" id="MobiDB-lite"/>
    </source>
</evidence>
<comment type="subcellular location">
    <subcellularLocation>
        <location evidence="1 6">Virion</location>
    </subcellularLocation>
</comment>
<feature type="region of interest" description="Disordered" evidence="7">
    <location>
        <begin position="21"/>
        <end position="59"/>
    </location>
</feature>
<evidence type="ECO:0000313" key="8">
    <source>
        <dbReference type="EMBL" id="ANQ39337.1"/>
    </source>
</evidence>
<sequence length="655" mass="77060">MPYYRRRPWWVRPYRRRYRTTRRRRRPRTYRTRRTQRRRFKKPVRHRRRRRHRVRRKRQKINLKQYQPESIRKCKIKGYDVMVMGAAGREMYSYTYTQEHWIPPRTPGGGGFGVMLYSLDYLYEQHTYGRNVWTTSNCDYDLVRYTGCNFIFYRHPDVSFILTYSRQYPMVIGKQTYQQTHPSMLLLANKKVIIQSQQLNPKGKTKVKLKIKPPRQMSTKWFFQSQFSSFGLVLFQVSAISLSYPHLSPTAQNRLVTIYCLNIYDLYTQPKWGTAGEAYKPGNSPFASQTTLDYYPQNSTTKKQFSTTTTSKTQKEGVFAPEFLQSSVVYTKGTTSNYKTWPILAHRYNPTIDTGKGNEVYFISVIGNSSYAPPTTDVVMYWTGKPLWLLLWGTIDYIKKYKKSQSALQGYICCIRSQAIEPRHDNKTYVVVNEDFIRGYNPYNETLTTQQASNWILTLDQQEISLNNIVKSGPYTPKQDYSKRNWELHCKYTFYTKWGGAFPPKTGACDPLLQEHFAVPDTVKKTLQVLDPKKQIPETLFHTFDYRRGQITKSAIKRMQENLSYAESSPEEDVHQPQKKKRKKADPPCEEDQDSSIITCLQTLCEEPTCQGDQLQLQLKKQQQHSNKVKLSMLHLLSKLKERQLQLQLATGLLE</sequence>
<dbReference type="Pfam" id="PF02956">
    <property type="entry name" value="TT_ORF1"/>
    <property type="match status" value="1"/>
</dbReference>
<keyword evidence="4 6" id="KW-0167">Capsid protein</keyword>
<evidence type="ECO:0000256" key="4">
    <source>
        <dbReference type="ARBA" id="ARBA00022561"/>
    </source>
</evidence>
<proteinExistence type="inferred from homology"/>
<evidence type="ECO:0000256" key="6">
    <source>
        <dbReference type="RuleBase" id="RU361230"/>
    </source>
</evidence>
<reference evidence="8" key="1">
    <citation type="submission" date="2015-06" db="EMBL/GenBank/DDBJ databases">
        <title>TTVs in the plasma of HIV-infected subjects from United States.</title>
        <authorList>
            <person name="Li L."/>
            <person name="Delwart E."/>
        </authorList>
    </citation>
    <scope>NUCLEOTIDE SEQUENCE</scope>
    <source>
        <strain evidence="8">P6</strain>
    </source>
</reference>
<accession>A0A1B1FDH5</accession>
<evidence type="ECO:0000256" key="2">
    <source>
        <dbReference type="ARBA" id="ARBA00006131"/>
    </source>
</evidence>
<dbReference type="GO" id="GO:0039615">
    <property type="term" value="C:T=1 icosahedral viral capsid"/>
    <property type="evidence" value="ECO:0007669"/>
    <property type="project" value="UniProtKB-UniRule"/>
</dbReference>